<dbReference type="Proteomes" id="UP000030635">
    <property type="component" value="Chromosome"/>
</dbReference>
<gene>
    <name evidence="2" type="ORF">U729_1316</name>
</gene>
<dbReference type="STRING" id="1561.NPD11_1678"/>
<dbReference type="CDD" id="cd02976">
    <property type="entry name" value="NrdH"/>
    <property type="match status" value="1"/>
</dbReference>
<dbReference type="PROSITE" id="PS51354">
    <property type="entry name" value="GLUTAREDOXIN_2"/>
    <property type="match status" value="1"/>
</dbReference>
<name>A0A0A7FW13_9CLOT</name>
<dbReference type="SUPFAM" id="SSF52833">
    <property type="entry name" value="Thioredoxin-like"/>
    <property type="match status" value="1"/>
</dbReference>
<dbReference type="PANTHER" id="PTHR34386:SF1">
    <property type="entry name" value="GLUTAREDOXIN-LIKE PROTEIN NRDH"/>
    <property type="match status" value="1"/>
</dbReference>
<evidence type="ECO:0000313" key="3">
    <source>
        <dbReference type="Proteomes" id="UP000030635"/>
    </source>
</evidence>
<organism evidence="2 3">
    <name type="scientific">Clostridium baratii str. Sullivan</name>
    <dbReference type="NCBI Taxonomy" id="1415775"/>
    <lineage>
        <taxon>Bacteria</taxon>
        <taxon>Bacillati</taxon>
        <taxon>Bacillota</taxon>
        <taxon>Clostridia</taxon>
        <taxon>Eubacteriales</taxon>
        <taxon>Clostridiaceae</taxon>
        <taxon>Clostridium</taxon>
    </lineage>
</organism>
<feature type="domain" description="Glutaredoxin" evidence="1">
    <location>
        <begin position="2"/>
        <end position="61"/>
    </location>
</feature>
<sequence length="77" mass="8569">MIKVFTTNSCPWCVKAKSYLQKKGVDYTELNVQDDMNAREEMVSKSKQMGVPVLDINGTIIVGFDKPAIDKALSKNS</sequence>
<dbReference type="HOGENOM" id="CLU_026126_9_3_9"/>
<evidence type="ECO:0000313" key="2">
    <source>
        <dbReference type="EMBL" id="AIY83140.1"/>
    </source>
</evidence>
<dbReference type="InterPro" id="IPR011911">
    <property type="entry name" value="GlrX_YruB"/>
</dbReference>
<dbReference type="PROSITE" id="PS00195">
    <property type="entry name" value="GLUTAREDOXIN_1"/>
    <property type="match status" value="1"/>
</dbReference>
<protein>
    <submittedName>
        <fullName evidence="2">Glutaredoxin family protein</fullName>
    </submittedName>
</protein>
<dbReference type="RefSeq" id="WP_039312723.1">
    <property type="nucleotide sequence ID" value="NZ_CP006905.1"/>
</dbReference>
<dbReference type="GeneID" id="60851843"/>
<keyword evidence="3" id="KW-1185">Reference proteome</keyword>
<dbReference type="Pfam" id="PF00462">
    <property type="entry name" value="Glutaredoxin"/>
    <property type="match status" value="1"/>
</dbReference>
<dbReference type="KEGG" id="cbv:U729_1316"/>
<dbReference type="InterPro" id="IPR002109">
    <property type="entry name" value="Glutaredoxin"/>
</dbReference>
<dbReference type="AlphaFoldDB" id="A0A0A7FW13"/>
<dbReference type="EMBL" id="CP006905">
    <property type="protein sequence ID" value="AIY83140.1"/>
    <property type="molecule type" value="Genomic_DNA"/>
</dbReference>
<dbReference type="eggNOG" id="COG0695">
    <property type="taxonomic scope" value="Bacteria"/>
</dbReference>
<dbReference type="OrthoDB" id="9795531at2"/>
<dbReference type="InterPro" id="IPR011767">
    <property type="entry name" value="GLR_AS"/>
</dbReference>
<dbReference type="InterPro" id="IPR051548">
    <property type="entry name" value="Grx-like_ET"/>
</dbReference>
<dbReference type="GO" id="GO:0009055">
    <property type="term" value="F:electron transfer activity"/>
    <property type="evidence" value="ECO:0007669"/>
    <property type="project" value="TreeGrafter"/>
</dbReference>
<proteinExistence type="predicted"/>
<dbReference type="PANTHER" id="PTHR34386">
    <property type="entry name" value="GLUTAREDOXIN"/>
    <property type="match status" value="1"/>
</dbReference>
<accession>A0A0A7FW13</accession>
<dbReference type="InterPro" id="IPR036249">
    <property type="entry name" value="Thioredoxin-like_sf"/>
</dbReference>
<dbReference type="GO" id="GO:0045454">
    <property type="term" value="P:cell redox homeostasis"/>
    <property type="evidence" value="ECO:0007669"/>
    <property type="project" value="TreeGrafter"/>
</dbReference>
<dbReference type="Gene3D" id="3.40.30.10">
    <property type="entry name" value="Glutaredoxin"/>
    <property type="match status" value="1"/>
</dbReference>
<dbReference type="NCBIfam" id="TIGR02196">
    <property type="entry name" value="GlrX_YruB"/>
    <property type="match status" value="1"/>
</dbReference>
<evidence type="ECO:0000259" key="1">
    <source>
        <dbReference type="Pfam" id="PF00462"/>
    </source>
</evidence>
<reference evidence="2 3" key="1">
    <citation type="journal article" date="2015" name="Infect. Genet. Evol.">
        <title>Genomic sequences of six botulinum neurotoxin-producing strains representing three clostridial species illustrate the mobility and diversity of botulinum neurotoxin genes.</title>
        <authorList>
            <person name="Smith T.J."/>
            <person name="Hill K.K."/>
            <person name="Xie G."/>
            <person name="Foley B.T."/>
            <person name="Williamson C.H."/>
            <person name="Foster J.T."/>
            <person name="Johnson S.L."/>
            <person name="Chertkov O."/>
            <person name="Teshima H."/>
            <person name="Gibbons H.S."/>
            <person name="Johnsky L.A."/>
            <person name="Karavis M.A."/>
            <person name="Smith L.A."/>
        </authorList>
    </citation>
    <scope>NUCLEOTIDE SEQUENCE [LARGE SCALE GENOMIC DNA]</scope>
    <source>
        <strain evidence="2">Sullivan</strain>
    </source>
</reference>